<dbReference type="STRING" id="1524254.PHACT_15010"/>
<proteinExistence type="predicted"/>
<protein>
    <recommendedName>
        <fullName evidence="1">SIS domain-containing protein</fullName>
    </recommendedName>
</protein>
<dbReference type="Gene3D" id="3.40.50.10490">
    <property type="entry name" value="Glucose-6-phosphate isomerase like protein, domain 1"/>
    <property type="match status" value="1"/>
</dbReference>
<evidence type="ECO:0000313" key="3">
    <source>
        <dbReference type="Proteomes" id="UP000175669"/>
    </source>
</evidence>
<organism evidence="2 3">
    <name type="scientific">Pseudohongiella acticola</name>
    <dbReference type="NCBI Taxonomy" id="1524254"/>
    <lineage>
        <taxon>Bacteria</taxon>
        <taxon>Pseudomonadati</taxon>
        <taxon>Pseudomonadota</taxon>
        <taxon>Gammaproteobacteria</taxon>
        <taxon>Pseudomonadales</taxon>
        <taxon>Pseudohongiellaceae</taxon>
        <taxon>Pseudohongiella</taxon>
    </lineage>
</organism>
<comment type="caution">
    <text evidence="2">The sequence shown here is derived from an EMBL/GenBank/DDBJ whole genome shotgun (WGS) entry which is preliminary data.</text>
</comment>
<dbReference type="SUPFAM" id="SSF53697">
    <property type="entry name" value="SIS domain"/>
    <property type="match status" value="1"/>
</dbReference>
<evidence type="ECO:0000313" key="2">
    <source>
        <dbReference type="EMBL" id="OFE11151.1"/>
    </source>
</evidence>
<dbReference type="Proteomes" id="UP000175669">
    <property type="component" value="Unassembled WGS sequence"/>
</dbReference>
<sequence length="197" mass="21554">MEPQQRVQQHMQHNIATLRETLATQADVLCAAANRMATALVQGGKIMICGNGGSAAFAQYMSALFINRFDRERPGLPALALSADAVCLSIIATDQQYKTGYAQQIRALAQPPDILFVMAAGKSSANLREAMTAAYDRDIAVVLLSSDDSSNLAEMLQDEDLEIRVPARITYRSQEVHLVLIHCLCDLIDIDIFGEEL</sequence>
<dbReference type="AlphaFoldDB" id="A0A1E8CF98"/>
<dbReference type="InterPro" id="IPR050099">
    <property type="entry name" value="SIS_GmhA/DiaA_subfam"/>
</dbReference>
<keyword evidence="3" id="KW-1185">Reference proteome</keyword>
<dbReference type="CDD" id="cd05006">
    <property type="entry name" value="SIS_GmhA"/>
    <property type="match status" value="1"/>
</dbReference>
<dbReference type="RefSeq" id="WP_070119087.1">
    <property type="nucleotide sequence ID" value="NZ_CAXATG010000006.1"/>
</dbReference>
<dbReference type="Pfam" id="PF13580">
    <property type="entry name" value="SIS_2"/>
    <property type="match status" value="1"/>
</dbReference>
<dbReference type="GO" id="GO:0097367">
    <property type="term" value="F:carbohydrate derivative binding"/>
    <property type="evidence" value="ECO:0007669"/>
    <property type="project" value="InterPro"/>
</dbReference>
<feature type="domain" description="SIS" evidence="1">
    <location>
        <begin position="36"/>
        <end position="197"/>
    </location>
</feature>
<gene>
    <name evidence="2" type="ORF">PHACT_15010</name>
</gene>
<name>A0A1E8CF98_9GAMM</name>
<dbReference type="GO" id="GO:1901135">
    <property type="term" value="P:carbohydrate derivative metabolic process"/>
    <property type="evidence" value="ECO:0007669"/>
    <property type="project" value="InterPro"/>
</dbReference>
<dbReference type="OrthoDB" id="9810929at2"/>
<reference evidence="3" key="1">
    <citation type="submission" date="2016-07" db="EMBL/GenBank/DDBJ databases">
        <authorList>
            <person name="Florea S."/>
            <person name="Webb J.S."/>
            <person name="Jaromczyk J."/>
            <person name="Schardl C.L."/>
        </authorList>
    </citation>
    <scope>NUCLEOTIDE SEQUENCE [LARGE SCALE GENOMIC DNA]</scope>
    <source>
        <strain evidence="3">KCTC 42131</strain>
    </source>
</reference>
<dbReference type="PANTHER" id="PTHR30390:SF6">
    <property type="entry name" value="DNAA INITIATOR-ASSOCIATING PROTEIN DIAA"/>
    <property type="match status" value="1"/>
</dbReference>
<dbReference type="PANTHER" id="PTHR30390">
    <property type="entry name" value="SEDOHEPTULOSE 7-PHOSPHATE ISOMERASE / DNAA INITIATOR-ASSOCIATING FACTOR FOR REPLICATION INITIATION"/>
    <property type="match status" value="1"/>
</dbReference>
<dbReference type="InterPro" id="IPR035461">
    <property type="entry name" value="GmhA/DiaA"/>
</dbReference>
<dbReference type="InterPro" id="IPR001347">
    <property type="entry name" value="SIS_dom"/>
</dbReference>
<dbReference type="InterPro" id="IPR046348">
    <property type="entry name" value="SIS_dom_sf"/>
</dbReference>
<dbReference type="EMBL" id="MASR01000003">
    <property type="protein sequence ID" value="OFE11151.1"/>
    <property type="molecule type" value="Genomic_DNA"/>
</dbReference>
<dbReference type="PROSITE" id="PS51464">
    <property type="entry name" value="SIS"/>
    <property type="match status" value="1"/>
</dbReference>
<accession>A0A1E8CF98</accession>
<evidence type="ECO:0000259" key="1">
    <source>
        <dbReference type="PROSITE" id="PS51464"/>
    </source>
</evidence>